<gene>
    <name evidence="2" type="ORF">RBSWK_03869</name>
</gene>
<evidence type="ECO:0000313" key="2">
    <source>
        <dbReference type="EMBL" id="ELP32170.1"/>
    </source>
</evidence>
<dbReference type="PATRIC" id="fig|993516.3.peg.4141"/>
<feature type="region of interest" description="Disordered" evidence="1">
    <location>
        <begin position="1"/>
        <end position="22"/>
    </location>
</feature>
<comment type="caution">
    <text evidence="2">The sequence shown here is derived from an EMBL/GenBank/DDBJ whole genome shotgun (WGS) entry which is preliminary data.</text>
</comment>
<organism evidence="2 3">
    <name type="scientific">Rhodopirellula baltica SWK14</name>
    <dbReference type="NCBI Taxonomy" id="993516"/>
    <lineage>
        <taxon>Bacteria</taxon>
        <taxon>Pseudomonadati</taxon>
        <taxon>Planctomycetota</taxon>
        <taxon>Planctomycetia</taxon>
        <taxon>Pirellulales</taxon>
        <taxon>Pirellulaceae</taxon>
        <taxon>Rhodopirellula</taxon>
    </lineage>
</organism>
<sequence length="74" mass="8278">MSRAEPCETDAESPGLAKTQINGADASVSVRRTGWITLQRDNRRKSSFPLSTFGFAVDIFRSRLKNSERAITFQ</sequence>
<evidence type="ECO:0000256" key="1">
    <source>
        <dbReference type="SAM" id="MobiDB-lite"/>
    </source>
</evidence>
<dbReference type="AlphaFoldDB" id="L7CE92"/>
<accession>L7CE92</accession>
<name>L7CE92_RHOBT</name>
<reference evidence="2 3" key="1">
    <citation type="journal article" date="2013" name="Mar. Genomics">
        <title>Expression of sulfatases in Rhodopirellula baltica and the diversity of sulfatases in the genus Rhodopirellula.</title>
        <authorList>
            <person name="Wegner C.E."/>
            <person name="Richter-Heitmann T."/>
            <person name="Klindworth A."/>
            <person name="Klockow C."/>
            <person name="Richter M."/>
            <person name="Achstetter T."/>
            <person name="Glockner F.O."/>
            <person name="Harder J."/>
        </authorList>
    </citation>
    <scope>NUCLEOTIDE SEQUENCE [LARGE SCALE GENOMIC DNA]</scope>
    <source>
        <strain evidence="2 3">SWK14</strain>
    </source>
</reference>
<dbReference type="Proteomes" id="UP000010959">
    <property type="component" value="Unassembled WGS sequence"/>
</dbReference>
<dbReference type="EMBL" id="AMWG01000111">
    <property type="protein sequence ID" value="ELP32170.1"/>
    <property type="molecule type" value="Genomic_DNA"/>
</dbReference>
<proteinExistence type="predicted"/>
<evidence type="ECO:0000313" key="3">
    <source>
        <dbReference type="Proteomes" id="UP000010959"/>
    </source>
</evidence>
<protein>
    <submittedName>
        <fullName evidence="2">Uncharacterized protein</fullName>
    </submittedName>
</protein>